<evidence type="ECO:0000256" key="2">
    <source>
        <dbReference type="SAM" id="MobiDB-lite"/>
    </source>
</evidence>
<proteinExistence type="predicted"/>
<keyword evidence="4" id="KW-1185">Reference proteome</keyword>
<gene>
    <name evidence="3" type="ORF">ACFPPB_11060</name>
</gene>
<accession>A0ABW0SX96</accession>
<keyword evidence="1" id="KW-0175">Coiled coil</keyword>
<dbReference type="Pfam" id="PF07793">
    <property type="entry name" value="DUF1631"/>
    <property type="match status" value="1"/>
</dbReference>
<dbReference type="InterPro" id="IPR012434">
    <property type="entry name" value="DUF1631"/>
</dbReference>
<reference evidence="4" key="1">
    <citation type="journal article" date="2019" name="Int. J. Syst. Evol. Microbiol.">
        <title>The Global Catalogue of Microorganisms (GCM) 10K type strain sequencing project: providing services to taxonomists for standard genome sequencing and annotation.</title>
        <authorList>
            <consortium name="The Broad Institute Genomics Platform"/>
            <consortium name="The Broad Institute Genome Sequencing Center for Infectious Disease"/>
            <person name="Wu L."/>
            <person name="Ma J."/>
        </authorList>
    </citation>
    <scope>NUCLEOTIDE SEQUENCE [LARGE SCALE GENOMIC DNA]</scope>
    <source>
        <strain evidence="4">CGMCC 1.13587</strain>
    </source>
</reference>
<feature type="region of interest" description="Disordered" evidence="2">
    <location>
        <begin position="1"/>
        <end position="24"/>
    </location>
</feature>
<feature type="region of interest" description="Disordered" evidence="2">
    <location>
        <begin position="629"/>
        <end position="671"/>
    </location>
</feature>
<organism evidence="3 4">
    <name type="scientific">Rhodanobacter terrae</name>
    <dbReference type="NCBI Taxonomy" id="418647"/>
    <lineage>
        <taxon>Bacteria</taxon>
        <taxon>Pseudomonadati</taxon>
        <taxon>Pseudomonadota</taxon>
        <taxon>Gammaproteobacteria</taxon>
        <taxon>Lysobacterales</taxon>
        <taxon>Rhodanobacteraceae</taxon>
        <taxon>Rhodanobacter</taxon>
    </lineage>
</organism>
<evidence type="ECO:0000313" key="4">
    <source>
        <dbReference type="Proteomes" id="UP001596111"/>
    </source>
</evidence>
<protein>
    <submittedName>
        <fullName evidence="3">DUF1631 family protein</fullName>
    </submittedName>
</protein>
<feature type="coiled-coil region" evidence="1">
    <location>
        <begin position="475"/>
        <end position="519"/>
    </location>
</feature>
<name>A0ABW0SX96_9GAMM</name>
<sequence length="778" mass="85640">MDVGQDRRRQLTPPQGRCLGSGRWPARAQRQLEASYTLSVEGLHEPLRRCLGEFEKQLFALAERAARADEQQDCFASRQRVLQDRTTFEQRFMELLGTAIDELDNAVGKPANKADEAKPWQSLELLDTGEQELSMTLEQLGARGEVRHSNVLYELSYRMGVLIGAPPLEGQALPLGPHALARVCHQASAELELPRKHQLLLLQHFDRWVLQSLAPLYDAINVQLKADGILPQLRSIPIPRHIGKRPRAADVEAAAPAEPAAASSTGNPGTMQGVPGGGSHGGSIEVLESLRDLLAQQRANLGNAHGQPSGRAASEEELQTALGALQQHLAQVTDHASRELRSAARLREELLAQLNFGKPSDAPRTQLSGEQGDKVELVARLFEQLGQQLQHGGNAKTLLSDLQLPVLRMAVADRTFFEKREHPARRLLDTVTATANDWLDGSDDESNRPLATKLEQLVSRANQEPPSAGLYTTLLADIEHHLALLTRKAQAAERRHVEAAQGRERLDRARQRASELMAERFAQSPPRGLLRALLDRAWSDVLALTLLRHGEESDAFGAQLAITDQLLGRLPVGDRATLQRNVESGLQQIGMHAEEAVQVAQRLLGAGKPDPAVELPSATDLALRLKQHQRLGEHQAAQPEPATSHPAQASEQPAQTPARARPQAPEPSPRERRIEQHLRELPFGSWFEFVDPASGQITRRKLAWYSPMSGRCLLVSRRGQRGEEMSLSQLAHEIAGGRVSEVVEQRESLLDRAWRSLTGSLRQSAVAKPSIAPGSDRR</sequence>
<feature type="compositionally biased region" description="Low complexity" evidence="2">
    <location>
        <begin position="251"/>
        <end position="262"/>
    </location>
</feature>
<feature type="compositionally biased region" description="Low complexity" evidence="2">
    <location>
        <begin position="651"/>
        <end position="663"/>
    </location>
</feature>
<feature type="region of interest" description="Disordered" evidence="2">
    <location>
        <begin position="247"/>
        <end position="282"/>
    </location>
</feature>
<dbReference type="EMBL" id="JBHSNG010000010">
    <property type="protein sequence ID" value="MFC5581651.1"/>
    <property type="molecule type" value="Genomic_DNA"/>
</dbReference>
<dbReference type="Proteomes" id="UP001596111">
    <property type="component" value="Unassembled WGS sequence"/>
</dbReference>
<evidence type="ECO:0000313" key="3">
    <source>
        <dbReference type="EMBL" id="MFC5581651.1"/>
    </source>
</evidence>
<comment type="caution">
    <text evidence="3">The sequence shown here is derived from an EMBL/GenBank/DDBJ whole genome shotgun (WGS) entry which is preliminary data.</text>
</comment>
<dbReference type="RefSeq" id="WP_377326997.1">
    <property type="nucleotide sequence ID" value="NZ_JBHSNG010000010.1"/>
</dbReference>
<evidence type="ECO:0000256" key="1">
    <source>
        <dbReference type="SAM" id="Coils"/>
    </source>
</evidence>